<feature type="domain" description="BPL/LPL catalytic" evidence="1">
    <location>
        <begin position="28"/>
        <end position="232"/>
    </location>
</feature>
<dbReference type="Pfam" id="PF21948">
    <property type="entry name" value="LplA-B_cat"/>
    <property type="match status" value="1"/>
</dbReference>
<accession>A0AA45HJ25</accession>
<keyword evidence="3" id="KW-1185">Reference proteome</keyword>
<dbReference type="GO" id="GO:0016874">
    <property type="term" value="F:ligase activity"/>
    <property type="evidence" value="ECO:0007669"/>
    <property type="project" value="UniProtKB-KW"/>
</dbReference>
<dbReference type="PROSITE" id="PS51733">
    <property type="entry name" value="BPL_LPL_CATALYTIC"/>
    <property type="match status" value="1"/>
</dbReference>
<dbReference type="PANTHER" id="PTHR43679">
    <property type="entry name" value="OCTANOYLTRANSFERASE LIPM-RELATED"/>
    <property type="match status" value="1"/>
</dbReference>
<dbReference type="InterPro" id="IPR045864">
    <property type="entry name" value="aa-tRNA-synth_II/BPL/LPL"/>
</dbReference>
<dbReference type="CDD" id="cd16443">
    <property type="entry name" value="LplA"/>
    <property type="match status" value="1"/>
</dbReference>
<sequence>MIRLIKDDYYSGEMNMAIDKVLSESINNFEDIIIRIYGWDRPTLSLGRNQKINNIDIEYIKNNNINVVRRPTGGRAVLHNDEITYLFSCSSKNEKLPKNIIKSYMEISKGLTNALLKLGIPCDVQKAKKEVLSKDICYDVPSIYEVTIDGKKLIGSAQYRNEKYVLQHGSIPIKFDYDNYINSFTLKNKEKMKEHLKKNVADINEYLNDEINFDQVLKNFGNEFSKIFDQEIYYENIKEEEIFEAKKIKNEFIIEL</sequence>
<protein>
    <submittedName>
        <fullName evidence="2">Lipoate-protein ligase A</fullName>
    </submittedName>
</protein>
<dbReference type="AlphaFoldDB" id="A0AA45HJ25"/>
<dbReference type="Proteomes" id="UP000245921">
    <property type="component" value="Unassembled WGS sequence"/>
</dbReference>
<organism evidence="2 3">
    <name type="scientific">Oceanotoga teriensis</name>
    <dbReference type="NCBI Taxonomy" id="515440"/>
    <lineage>
        <taxon>Bacteria</taxon>
        <taxon>Thermotogati</taxon>
        <taxon>Thermotogota</taxon>
        <taxon>Thermotogae</taxon>
        <taxon>Petrotogales</taxon>
        <taxon>Petrotogaceae</taxon>
        <taxon>Oceanotoga</taxon>
    </lineage>
</organism>
<dbReference type="InterPro" id="IPR004143">
    <property type="entry name" value="BPL_LPL_catalytic"/>
</dbReference>
<comment type="caution">
    <text evidence="2">The sequence shown here is derived from an EMBL/GenBank/DDBJ whole genome shotgun (WGS) entry which is preliminary data.</text>
</comment>
<dbReference type="PANTHER" id="PTHR43679:SF2">
    <property type="entry name" value="OCTANOYL-[GCVH]:PROTEIN N-OCTANOYLTRANSFERASE"/>
    <property type="match status" value="1"/>
</dbReference>
<dbReference type="SUPFAM" id="SSF55681">
    <property type="entry name" value="Class II aaRS and biotin synthetases"/>
    <property type="match status" value="1"/>
</dbReference>
<reference evidence="2 3" key="1">
    <citation type="submission" date="2018-05" db="EMBL/GenBank/DDBJ databases">
        <title>Genomic Encyclopedia of Type Strains, Phase IV (KMG-IV): sequencing the most valuable type-strain genomes for metagenomic binning, comparative biology and taxonomic classification.</title>
        <authorList>
            <person name="Goeker M."/>
        </authorList>
    </citation>
    <scope>NUCLEOTIDE SEQUENCE [LARGE SCALE GENOMIC DNA]</scope>
    <source>
        <strain evidence="2 3">DSM 24906</strain>
    </source>
</reference>
<name>A0AA45HJ25_9BACT</name>
<dbReference type="EMBL" id="QGGI01000005">
    <property type="protein sequence ID" value="PWJ95384.1"/>
    <property type="molecule type" value="Genomic_DNA"/>
</dbReference>
<evidence type="ECO:0000313" key="3">
    <source>
        <dbReference type="Proteomes" id="UP000245921"/>
    </source>
</evidence>
<evidence type="ECO:0000313" key="2">
    <source>
        <dbReference type="EMBL" id="PWJ95384.1"/>
    </source>
</evidence>
<dbReference type="Gene3D" id="3.30.930.10">
    <property type="entry name" value="Bira Bifunctional Protein, Domain 2"/>
    <property type="match status" value="1"/>
</dbReference>
<dbReference type="InterPro" id="IPR050664">
    <property type="entry name" value="Octanoyltrans_LipM/LipL"/>
</dbReference>
<keyword evidence="2" id="KW-0436">Ligase</keyword>
<evidence type="ECO:0000259" key="1">
    <source>
        <dbReference type="PROSITE" id="PS51733"/>
    </source>
</evidence>
<dbReference type="RefSeq" id="WP_109604302.1">
    <property type="nucleotide sequence ID" value="NZ_JAMHJO010000003.1"/>
</dbReference>
<gene>
    <name evidence="2" type="ORF">C7380_10510</name>
</gene>
<proteinExistence type="predicted"/>